<dbReference type="InterPro" id="IPR009695">
    <property type="entry name" value="Diacylglyc_glucosyltr_N"/>
</dbReference>
<feature type="domain" description="Diacylglycerol glucosyltransferase N-terminal" evidence="6">
    <location>
        <begin position="20"/>
        <end position="177"/>
    </location>
</feature>
<evidence type="ECO:0000259" key="5">
    <source>
        <dbReference type="Pfam" id="PF04101"/>
    </source>
</evidence>
<dbReference type="Gene3D" id="3.40.50.2000">
    <property type="entry name" value="Glycogen Phosphorylase B"/>
    <property type="match status" value="1"/>
</dbReference>
<dbReference type="InterPro" id="IPR050519">
    <property type="entry name" value="Glycosyltransf_28_UgtP"/>
</dbReference>
<dbReference type="GO" id="GO:0009247">
    <property type="term" value="P:glycolipid biosynthetic process"/>
    <property type="evidence" value="ECO:0007669"/>
    <property type="project" value="InterPro"/>
</dbReference>
<protein>
    <recommendedName>
        <fullName evidence="9">Glycosyl transferase family 28 C-terminal domain-containing protein</fullName>
    </recommendedName>
</protein>
<gene>
    <name evidence="7" type="ORF">A3E29_04660</name>
</gene>
<comment type="subcellular location">
    <subcellularLocation>
        <location evidence="1">Membrane</location>
    </subcellularLocation>
</comment>
<accession>A0A1F5PKF2</accession>
<dbReference type="AlphaFoldDB" id="A0A1F5PKF2"/>
<dbReference type="GO" id="GO:0016758">
    <property type="term" value="F:hexosyltransferase activity"/>
    <property type="evidence" value="ECO:0007669"/>
    <property type="project" value="InterPro"/>
</dbReference>
<evidence type="ECO:0000256" key="4">
    <source>
        <dbReference type="ARBA" id="ARBA00022679"/>
    </source>
</evidence>
<proteinExistence type="inferred from homology"/>
<evidence type="ECO:0008006" key="9">
    <source>
        <dbReference type="Google" id="ProtNLM"/>
    </source>
</evidence>
<evidence type="ECO:0000313" key="8">
    <source>
        <dbReference type="Proteomes" id="UP000177682"/>
    </source>
</evidence>
<dbReference type="PANTHER" id="PTHR43025:SF3">
    <property type="entry name" value="MONOGALACTOSYLDIACYLGLYCEROL SYNTHASE 1, CHLOROPLASTIC"/>
    <property type="match status" value="1"/>
</dbReference>
<organism evidence="7 8">
    <name type="scientific">Candidatus Doudnabacteria bacterium RIFCSPHIGHO2_12_FULL_48_16</name>
    <dbReference type="NCBI Taxonomy" id="1817838"/>
    <lineage>
        <taxon>Bacteria</taxon>
        <taxon>Candidatus Doudnaibacteriota</taxon>
    </lineage>
</organism>
<keyword evidence="4" id="KW-0808">Transferase</keyword>
<dbReference type="PANTHER" id="PTHR43025">
    <property type="entry name" value="MONOGALACTOSYLDIACYLGLYCEROL SYNTHASE"/>
    <property type="match status" value="1"/>
</dbReference>
<dbReference type="Pfam" id="PF06925">
    <property type="entry name" value="MGDG_synth"/>
    <property type="match status" value="1"/>
</dbReference>
<dbReference type="GO" id="GO:0016020">
    <property type="term" value="C:membrane"/>
    <property type="evidence" value="ECO:0007669"/>
    <property type="project" value="UniProtKB-SubCell"/>
</dbReference>
<comment type="caution">
    <text evidence="7">The sequence shown here is derived from an EMBL/GenBank/DDBJ whole genome shotgun (WGS) entry which is preliminary data.</text>
</comment>
<feature type="domain" description="Glycosyl transferase family 28 C-terminal" evidence="5">
    <location>
        <begin position="206"/>
        <end position="344"/>
    </location>
</feature>
<dbReference type="Proteomes" id="UP000177682">
    <property type="component" value="Unassembled WGS sequence"/>
</dbReference>
<evidence type="ECO:0000256" key="2">
    <source>
        <dbReference type="ARBA" id="ARBA00006962"/>
    </source>
</evidence>
<dbReference type="Pfam" id="PF04101">
    <property type="entry name" value="Glyco_tran_28_C"/>
    <property type="match status" value="1"/>
</dbReference>
<evidence type="ECO:0000313" key="7">
    <source>
        <dbReference type="EMBL" id="OGE90347.1"/>
    </source>
</evidence>
<dbReference type="EMBL" id="MFEY01000007">
    <property type="protein sequence ID" value="OGE90347.1"/>
    <property type="molecule type" value="Genomic_DNA"/>
</dbReference>
<evidence type="ECO:0000256" key="1">
    <source>
        <dbReference type="ARBA" id="ARBA00004370"/>
    </source>
</evidence>
<reference evidence="7 8" key="1">
    <citation type="journal article" date="2016" name="Nat. Commun.">
        <title>Thousands of microbial genomes shed light on interconnected biogeochemical processes in an aquifer system.</title>
        <authorList>
            <person name="Anantharaman K."/>
            <person name="Brown C.T."/>
            <person name="Hug L.A."/>
            <person name="Sharon I."/>
            <person name="Castelle C.J."/>
            <person name="Probst A.J."/>
            <person name="Thomas B.C."/>
            <person name="Singh A."/>
            <person name="Wilkins M.J."/>
            <person name="Karaoz U."/>
            <person name="Brodie E.L."/>
            <person name="Williams K.H."/>
            <person name="Hubbard S.S."/>
            <person name="Banfield J.F."/>
        </authorList>
    </citation>
    <scope>NUCLEOTIDE SEQUENCE [LARGE SCALE GENOMIC DNA]</scope>
</reference>
<evidence type="ECO:0000259" key="6">
    <source>
        <dbReference type="Pfam" id="PF06925"/>
    </source>
</evidence>
<dbReference type="InterPro" id="IPR007235">
    <property type="entry name" value="Glyco_trans_28_C"/>
</dbReference>
<keyword evidence="3" id="KW-0328">Glycosyltransferase</keyword>
<evidence type="ECO:0000256" key="3">
    <source>
        <dbReference type="ARBA" id="ARBA00022676"/>
    </source>
</evidence>
<comment type="similarity">
    <text evidence="2">Belongs to the glycosyltransferase 28 family.</text>
</comment>
<dbReference type="SUPFAM" id="SSF53756">
    <property type="entry name" value="UDP-Glycosyltransferase/glycogen phosphorylase"/>
    <property type="match status" value="1"/>
</dbReference>
<name>A0A1F5PKF2_9BACT</name>
<sequence length="372" mass="41564">MKTKILVLCTSVGGGIKSTADNVAEQLNLSGRYETRVEDVEKVERGVVTSIIRSGTVGMLNHMPWLWGFLYDAQIILSLSLPLRKVLASFKSKHVLELLRSWQPAIVISTGVNPSAIMAYLKSKGLYRGKFVTVFSDYHVQRFWLHRETDLFVCNVPEQISELKRLGYGEVPAVLTGTLIAQKFHRPLSRDLARDQLGLLKSMPLVLVGGAGKTRSSMREVFHQLLRSSQSFQVVALCGSNQTLKEELAQISAPDRHPVKILGFIGNMDVWMAASEVLVYKTGGPSMAEAVAKKLPIVFVDVRPGHEQKNLEYLTDHGIGVYARSPREAQHWVEEILAHRLKFNHEKSFQTIVRPPGAIALIEAIDRLHPKD</sequence>